<dbReference type="PANTHER" id="PTHR14949:SF54">
    <property type="entry name" value="VWFD DOMAIN-CONTAINING PROTEIN"/>
    <property type="match status" value="1"/>
</dbReference>
<keyword evidence="7" id="KW-1185">Reference proteome</keyword>
<evidence type="ECO:0000313" key="8">
    <source>
        <dbReference type="WBParaSite" id="TMUE_3000014861.1"/>
    </source>
</evidence>
<proteinExistence type="predicted"/>
<comment type="caution">
    <text evidence="3">Lacks conserved residue(s) required for the propagation of feature annotation.</text>
</comment>
<dbReference type="AlphaFoldDB" id="A0A5S6R5I1"/>
<feature type="compositionally biased region" description="Polar residues" evidence="4">
    <location>
        <begin position="548"/>
        <end position="567"/>
    </location>
</feature>
<dbReference type="PROSITE" id="PS50026">
    <property type="entry name" value="EGF_3"/>
    <property type="match status" value="1"/>
</dbReference>
<dbReference type="GO" id="GO:0005102">
    <property type="term" value="F:signaling receptor binding"/>
    <property type="evidence" value="ECO:0007669"/>
    <property type="project" value="TreeGrafter"/>
</dbReference>
<dbReference type="InterPro" id="IPR050969">
    <property type="entry name" value="Dev_Signal_Modulators"/>
</dbReference>
<accession>A0A5S6R5I1</accession>
<dbReference type="PROSITE" id="PS00022">
    <property type="entry name" value="EGF_1"/>
    <property type="match status" value="2"/>
</dbReference>
<protein>
    <submittedName>
        <fullName evidence="8">EGF-like domain-containing protein</fullName>
    </submittedName>
</protein>
<reference evidence="8" key="1">
    <citation type="submission" date="2019-12" db="UniProtKB">
        <authorList>
            <consortium name="WormBaseParasite"/>
        </authorList>
    </citation>
    <scope>IDENTIFICATION</scope>
</reference>
<evidence type="ECO:0000256" key="3">
    <source>
        <dbReference type="PROSITE-ProRule" id="PRU00076"/>
    </source>
</evidence>
<evidence type="ECO:0000256" key="4">
    <source>
        <dbReference type="SAM" id="MobiDB-lite"/>
    </source>
</evidence>
<name>A0A5S6R5I1_TRIMR</name>
<evidence type="ECO:0000313" key="7">
    <source>
        <dbReference type="Proteomes" id="UP000046395"/>
    </source>
</evidence>
<keyword evidence="5" id="KW-1133">Transmembrane helix</keyword>
<evidence type="ECO:0000259" key="6">
    <source>
        <dbReference type="PROSITE" id="PS50026"/>
    </source>
</evidence>
<keyword evidence="5" id="KW-0472">Membrane</keyword>
<dbReference type="PROSITE" id="PS01186">
    <property type="entry name" value="EGF_2"/>
    <property type="match status" value="1"/>
</dbReference>
<dbReference type="GO" id="GO:0009986">
    <property type="term" value="C:cell surface"/>
    <property type="evidence" value="ECO:0007669"/>
    <property type="project" value="TreeGrafter"/>
</dbReference>
<dbReference type="Gene3D" id="2.10.25.10">
    <property type="entry name" value="Laminin"/>
    <property type="match status" value="1"/>
</dbReference>
<feature type="region of interest" description="Disordered" evidence="4">
    <location>
        <begin position="541"/>
        <end position="585"/>
    </location>
</feature>
<dbReference type="InterPro" id="IPR000742">
    <property type="entry name" value="EGF"/>
</dbReference>
<dbReference type="WBParaSite" id="TMUE_3000014861.1">
    <property type="protein sequence ID" value="TMUE_3000014861.1"/>
    <property type="gene ID" value="WBGene00291317"/>
</dbReference>
<evidence type="ECO:0000256" key="1">
    <source>
        <dbReference type="ARBA" id="ARBA00022729"/>
    </source>
</evidence>
<sequence length="585" mass="64797">MGVRAKFPTKQRCECADDPCVTRSFFGCKSKKLSSQRKWPEGIPTSKGGRRLASNRVAPNCDELPSRTRNPNDLQMANFADSRAASKQVEFAAINATESKTTPGAKCGPKCCYPILYLPLAQLQLLAVNIYVCIDSGWPSTTTESSLPFRNHLGNMTLQTGSRVGVALLVGVLRTSTLNVRRTCLLVARFVNGVTALLSSFPCCPVGDCDDISEVIFHAFYSTYYFSFNPPTLMVNYGLLILLGVVVVLSSAVDPMANSDDYYLRSFKITCCENGHPVPDDDIAQAVQELTIEEVEDDGRFSSCKSYTGYYNISVAEQPPREKFGEFGVKCKCPDGMTNLDRNCRYVPECLNGGYRSFSIDLRCVCPKPWFGPLCDKFCANGVLTKQHGYDLCQCRENFYGEECDHILCFNHGTPVKGRGCLCRFPYVGLHCETELSHLVEFPSDSRVKWYSYLFGTCFSIFLIMVVAMAAYCLFRRRKLSRARMVNVGTNATSNGHLGPYESDYSGHIFWTDDCGRVFDLARLPPPPTYQDATVVLARPQDSGVRPTVQNEEVSNVTTTGADSSPARQGVPGELEKNADPTMVK</sequence>
<keyword evidence="3" id="KW-0245">EGF-like domain</keyword>
<dbReference type="STRING" id="70415.A0A5S6R5I1"/>
<feature type="transmembrane region" description="Helical" evidence="5">
    <location>
        <begin position="450"/>
        <end position="475"/>
    </location>
</feature>
<feature type="disulfide bond" evidence="3">
    <location>
        <begin position="423"/>
        <end position="432"/>
    </location>
</feature>
<keyword evidence="1" id="KW-0732">Signal</keyword>
<feature type="domain" description="EGF-like" evidence="6">
    <location>
        <begin position="400"/>
        <end position="433"/>
    </location>
</feature>
<dbReference type="Proteomes" id="UP000046395">
    <property type="component" value="Unassembled WGS sequence"/>
</dbReference>
<dbReference type="PANTHER" id="PTHR14949">
    <property type="entry name" value="EGF-LIKE-DOMAIN, MULTIPLE 7, 8"/>
    <property type="match status" value="1"/>
</dbReference>
<organism evidence="7 8">
    <name type="scientific">Trichuris muris</name>
    <name type="common">Mouse whipworm</name>
    <dbReference type="NCBI Taxonomy" id="70415"/>
    <lineage>
        <taxon>Eukaryota</taxon>
        <taxon>Metazoa</taxon>
        <taxon>Ecdysozoa</taxon>
        <taxon>Nematoda</taxon>
        <taxon>Enoplea</taxon>
        <taxon>Dorylaimia</taxon>
        <taxon>Trichinellida</taxon>
        <taxon>Trichuridae</taxon>
        <taxon>Trichuris</taxon>
    </lineage>
</organism>
<keyword evidence="5" id="KW-0812">Transmembrane</keyword>
<keyword evidence="2 3" id="KW-1015">Disulfide bond</keyword>
<evidence type="ECO:0000256" key="2">
    <source>
        <dbReference type="ARBA" id="ARBA00023157"/>
    </source>
</evidence>
<evidence type="ECO:0000256" key="5">
    <source>
        <dbReference type="SAM" id="Phobius"/>
    </source>
</evidence>
<dbReference type="GO" id="GO:0005576">
    <property type="term" value="C:extracellular region"/>
    <property type="evidence" value="ECO:0007669"/>
    <property type="project" value="TreeGrafter"/>
</dbReference>